<dbReference type="Proteomes" id="UP000238348">
    <property type="component" value="Chromosome"/>
</dbReference>
<feature type="compositionally biased region" description="Pro residues" evidence="1">
    <location>
        <begin position="395"/>
        <end position="412"/>
    </location>
</feature>
<feature type="domain" description="DUF2169" evidence="2">
    <location>
        <begin position="27"/>
        <end position="303"/>
    </location>
</feature>
<dbReference type="OrthoDB" id="5290767at2"/>
<reference evidence="3 4" key="1">
    <citation type="submission" date="2015-09" db="EMBL/GenBank/DDBJ databases">
        <title>Sorangium comparison.</title>
        <authorList>
            <person name="Zaburannyi N."/>
            <person name="Bunk B."/>
            <person name="Overmann J."/>
            <person name="Mueller R."/>
        </authorList>
    </citation>
    <scope>NUCLEOTIDE SEQUENCE [LARGE SCALE GENOMIC DNA]</scope>
    <source>
        <strain evidence="3 4">So ce26</strain>
    </source>
</reference>
<evidence type="ECO:0000256" key="1">
    <source>
        <dbReference type="SAM" id="MobiDB-lite"/>
    </source>
</evidence>
<sequence>MVGGISVLGLSDVPVGWLVWHRPPSKPVLTVVCRATFVLRPGEAVLAGEQEPLAAVEQPYPGGASLGIYAPADLVPMKPHADVLLVGHAFAPGRQPVRSLFVRLAVGEVDKRIEVFCDRQFDLQGELREGPRFASMPLVYERAAGGPHTPNPIGVRPDVRDIYGRVTLPNLQPPGLEIASVSDPVAPIGFGPIARGWPSRRALLGPAAAARLPDSWQDQVLPGDLDPEHFQAAPRDQQVQALHADERITLENLHFQHARLVTRLPGLQPRAFVEGWGAPQGVAMRADTLWIDASRGLCTMTWRGQIRLEHAAQPARVLVAMEEPGPPLTWERVAQLRDVAVDATQQATLDAEAERRTVAVSLDMTPARASPLPFAAVQGPRAPHDSTPDGVGLPFRPPGAPRPPPMPMPPAPSDDGTGTIAMPAVPEMPAAAASSIPPASPAGPAVPVSSAPPPPAASPRAESPWAHRAASSSAPSQGELPTAPSPPIAAFASATATPLPVAPPLSPLPPLPITPPAKGAARTPPVSPAPRTATPDALHLVWFHPPCLARLRKDPRHAPVLEALDEQPLDEDLDDPTHAEATADLEDRREAFEILARGPISAEGAAAALARGVLDDGRLLQPIVLLAGELAFPFDELEALKAMLSAAAPHAGADPEARAVLDLVKEFLGTPGLPGAPLVAEGLEARIRETFEAHGLLPAGQLDALAARALLGGRHVQRRALFGGPHVRALFHGLAEGPIPTYLCEELAAKLPAAQRLRVRLLAHVHPAADEQETHPAALRAAALGIVSPSTVRR</sequence>
<evidence type="ECO:0000313" key="3">
    <source>
        <dbReference type="EMBL" id="AUX44226.1"/>
    </source>
</evidence>
<feature type="region of interest" description="Disordered" evidence="1">
    <location>
        <begin position="507"/>
        <end position="532"/>
    </location>
</feature>
<evidence type="ECO:0000259" key="2">
    <source>
        <dbReference type="Pfam" id="PF09937"/>
    </source>
</evidence>
<accession>A0A2L0EY61</accession>
<gene>
    <name evidence="3" type="ORF">SOCE26_056900</name>
</gene>
<dbReference type="RefSeq" id="WP_104982785.1">
    <property type="nucleotide sequence ID" value="NZ_CP012673.1"/>
</dbReference>
<evidence type="ECO:0000313" key="4">
    <source>
        <dbReference type="Proteomes" id="UP000238348"/>
    </source>
</evidence>
<organism evidence="3 4">
    <name type="scientific">Sorangium cellulosum</name>
    <name type="common">Polyangium cellulosum</name>
    <dbReference type="NCBI Taxonomy" id="56"/>
    <lineage>
        <taxon>Bacteria</taxon>
        <taxon>Pseudomonadati</taxon>
        <taxon>Myxococcota</taxon>
        <taxon>Polyangia</taxon>
        <taxon>Polyangiales</taxon>
        <taxon>Polyangiaceae</taxon>
        <taxon>Sorangium</taxon>
    </lineage>
</organism>
<feature type="compositionally biased region" description="Low complexity" evidence="1">
    <location>
        <begin position="421"/>
        <end position="449"/>
    </location>
</feature>
<feature type="region of interest" description="Disordered" evidence="1">
    <location>
        <begin position="374"/>
        <end position="488"/>
    </location>
</feature>
<dbReference type="InterPro" id="IPR018683">
    <property type="entry name" value="DUF2169"/>
</dbReference>
<dbReference type="AlphaFoldDB" id="A0A2L0EY61"/>
<dbReference type="EMBL" id="CP012673">
    <property type="protein sequence ID" value="AUX44226.1"/>
    <property type="molecule type" value="Genomic_DNA"/>
</dbReference>
<proteinExistence type="predicted"/>
<dbReference type="Pfam" id="PF09937">
    <property type="entry name" value="DUF2169"/>
    <property type="match status" value="1"/>
</dbReference>
<name>A0A2L0EY61_SORCE</name>
<protein>
    <recommendedName>
        <fullName evidence="2">DUF2169 domain-containing protein</fullName>
    </recommendedName>
</protein>